<dbReference type="InterPro" id="IPR003748">
    <property type="entry name" value="DUF169"/>
</dbReference>
<dbReference type="Pfam" id="PF02596">
    <property type="entry name" value="DUF169"/>
    <property type="match status" value="1"/>
</dbReference>
<gene>
    <name evidence="1" type="ORF">AXF15_10225</name>
</gene>
<keyword evidence="2" id="KW-1185">Reference proteome</keyword>
<dbReference type="STRING" id="888061.AXF15_10225"/>
<name>A0A0X8JR88_9BACT</name>
<protein>
    <recommendedName>
        <fullName evidence="3">DUF169 domain-containing protein</fullName>
    </recommendedName>
</protein>
<reference evidence="2" key="1">
    <citation type="submission" date="2016-02" db="EMBL/GenBank/DDBJ databases">
        <authorList>
            <person name="Holder M.E."/>
            <person name="Ajami N.J."/>
            <person name="Petrosino J.F."/>
        </authorList>
    </citation>
    <scope>NUCLEOTIDE SEQUENCE [LARGE SCALE GENOMIC DNA]</scope>
    <source>
        <strain evidence="2">DSM 12838</strain>
    </source>
</reference>
<evidence type="ECO:0000313" key="2">
    <source>
        <dbReference type="Proteomes" id="UP000063964"/>
    </source>
</evidence>
<dbReference type="RefSeq" id="WP_066606938.1">
    <property type="nucleotide sequence ID" value="NZ_CP014230.1"/>
</dbReference>
<dbReference type="PANTHER" id="PTHR37954:SF3">
    <property type="entry name" value="DUF169 DOMAIN-CONTAINING PROTEIN"/>
    <property type="match status" value="1"/>
</dbReference>
<sequence length="273" mass="30475">MIYQEMQEDLMRELRLYHYPIAVKFFFDAGEVRKFKDAATEYQMPLKPTTYCQWEISPRMQGKIVYSEVEGLGCSNARCSFGWKEVDEAEVKGQLKYVRDMEQGERFVRSKVSLPRGLIGIAVAPLKDADVFDGPDVVHFYCDVMQAYHLAVDYMAATDTHPLRPNLTMSSSACGGSVWSFLNNSFNMLPPCSGSYNSGKTERGEINVMIPGSQIGQVYGRMQERIRQKGSAAITRPGDGFPGADICKNCPLIVFKKHEGGTGTALTDNRTGC</sequence>
<dbReference type="KEGG" id="doa:AXF15_10225"/>
<dbReference type="OrthoDB" id="5415699at2"/>
<organism evidence="1 2">
    <name type="scientific">Desulfomicrobium orale DSM 12838</name>
    <dbReference type="NCBI Taxonomy" id="888061"/>
    <lineage>
        <taxon>Bacteria</taxon>
        <taxon>Pseudomonadati</taxon>
        <taxon>Thermodesulfobacteriota</taxon>
        <taxon>Desulfovibrionia</taxon>
        <taxon>Desulfovibrionales</taxon>
        <taxon>Desulfomicrobiaceae</taxon>
        <taxon>Desulfomicrobium</taxon>
    </lineage>
</organism>
<accession>A0A0X8JR88</accession>
<proteinExistence type="predicted"/>
<dbReference type="AlphaFoldDB" id="A0A0X8JR88"/>
<dbReference type="PANTHER" id="PTHR37954">
    <property type="entry name" value="BLL4979 PROTEIN"/>
    <property type="match status" value="1"/>
</dbReference>
<evidence type="ECO:0008006" key="3">
    <source>
        <dbReference type="Google" id="ProtNLM"/>
    </source>
</evidence>
<evidence type="ECO:0000313" key="1">
    <source>
        <dbReference type="EMBL" id="AMD93435.1"/>
    </source>
</evidence>
<dbReference type="Proteomes" id="UP000063964">
    <property type="component" value="Chromosome"/>
</dbReference>
<dbReference type="EMBL" id="CP014230">
    <property type="protein sequence ID" value="AMD93435.1"/>
    <property type="molecule type" value="Genomic_DNA"/>
</dbReference>